<feature type="region of interest" description="Disordered" evidence="2">
    <location>
        <begin position="1"/>
        <end position="44"/>
    </location>
</feature>
<keyword evidence="1" id="KW-0479">Metal-binding</keyword>
<dbReference type="InterPro" id="IPR017972">
    <property type="entry name" value="Cyt_P450_CS"/>
</dbReference>
<evidence type="ECO:0000313" key="3">
    <source>
        <dbReference type="EMBL" id="MCC0093451.1"/>
    </source>
</evidence>
<dbReference type="SUPFAM" id="SSF48264">
    <property type="entry name" value="Cytochrome P450"/>
    <property type="match status" value="1"/>
</dbReference>
<evidence type="ECO:0000256" key="2">
    <source>
        <dbReference type="SAM" id="MobiDB-lite"/>
    </source>
</evidence>
<protein>
    <submittedName>
        <fullName evidence="3">Cytochrome P450</fullName>
    </submittedName>
</protein>
<evidence type="ECO:0000313" key="4">
    <source>
        <dbReference type="Proteomes" id="UP001520654"/>
    </source>
</evidence>
<keyword evidence="1" id="KW-0560">Oxidoreductase</keyword>
<comment type="similarity">
    <text evidence="1">Belongs to the cytochrome P450 family.</text>
</comment>
<keyword evidence="4" id="KW-1185">Reference proteome</keyword>
<keyword evidence="1" id="KW-0349">Heme</keyword>
<comment type="caution">
    <text evidence="3">The sequence shown here is derived from an EMBL/GenBank/DDBJ whole genome shotgun (WGS) entry which is preliminary data.</text>
</comment>
<keyword evidence="1" id="KW-0503">Monooxygenase</keyword>
<evidence type="ECO:0000256" key="1">
    <source>
        <dbReference type="RuleBase" id="RU000461"/>
    </source>
</evidence>
<accession>A0ABS8DX83</accession>
<name>A0ABS8DX83_9ACTN</name>
<dbReference type="InterPro" id="IPR036396">
    <property type="entry name" value="Cyt_P450_sf"/>
</dbReference>
<feature type="region of interest" description="Disordered" evidence="2">
    <location>
        <begin position="149"/>
        <end position="196"/>
    </location>
</feature>
<sequence>MKPCRPPRVPPPPTSVRCSSPARARSGVARSLRRCSWDPRRAPTPPRDAFLAFGGGARKCIGDTFGMTEATLALAAIAARRHPRPVPGHQCRPAPGAALTPRGRIRVTARPRPPAGHRSTTSIAGGDAVPPPHTAWFRRPELALWTSASPVRRRSRRASARGTWWNSRHAPRPKPVRTVSPPAAAGWLGPERSTIT</sequence>
<organism evidence="3 4">
    <name type="scientific">Streptomyces flavotricini</name>
    <dbReference type="NCBI Taxonomy" id="66888"/>
    <lineage>
        <taxon>Bacteria</taxon>
        <taxon>Bacillati</taxon>
        <taxon>Actinomycetota</taxon>
        <taxon>Actinomycetes</taxon>
        <taxon>Kitasatosporales</taxon>
        <taxon>Streptomycetaceae</taxon>
        <taxon>Streptomyces</taxon>
    </lineage>
</organism>
<dbReference type="Pfam" id="PF00067">
    <property type="entry name" value="p450"/>
    <property type="match status" value="1"/>
</dbReference>
<reference evidence="3 4" key="1">
    <citation type="submission" date="2021-08" db="EMBL/GenBank/DDBJ databases">
        <title>Genomic Architecture of Streptomyces flavotricini NGL1 and Streptomyces erythrochromogenes HMS4 With Differential Plant Beneficial attributes and laccase production capabilities.</title>
        <authorList>
            <person name="Salwan R."/>
            <person name="Kaur R."/>
            <person name="Sharma V."/>
        </authorList>
    </citation>
    <scope>NUCLEOTIDE SEQUENCE [LARGE SCALE GENOMIC DNA]</scope>
    <source>
        <strain evidence="3 4">NGL1</strain>
    </source>
</reference>
<keyword evidence="1" id="KW-0408">Iron</keyword>
<dbReference type="Gene3D" id="1.10.630.10">
    <property type="entry name" value="Cytochrome P450"/>
    <property type="match status" value="1"/>
</dbReference>
<feature type="compositionally biased region" description="Pro residues" evidence="2">
    <location>
        <begin position="1"/>
        <end position="14"/>
    </location>
</feature>
<feature type="region of interest" description="Disordered" evidence="2">
    <location>
        <begin position="108"/>
        <end position="129"/>
    </location>
</feature>
<gene>
    <name evidence="3" type="ORF">K7B10_01290</name>
</gene>
<dbReference type="EMBL" id="JAINUL010000001">
    <property type="protein sequence ID" value="MCC0093451.1"/>
    <property type="molecule type" value="Genomic_DNA"/>
</dbReference>
<dbReference type="PROSITE" id="PS00086">
    <property type="entry name" value="CYTOCHROME_P450"/>
    <property type="match status" value="1"/>
</dbReference>
<dbReference type="InterPro" id="IPR001128">
    <property type="entry name" value="Cyt_P450"/>
</dbReference>
<proteinExistence type="inferred from homology"/>
<dbReference type="Proteomes" id="UP001520654">
    <property type="component" value="Unassembled WGS sequence"/>
</dbReference>